<protein>
    <recommendedName>
        <fullName evidence="4">SH3 domain-binding protein 5</fullName>
        <shortName evidence="4">SH3BP-5</shortName>
    </recommendedName>
</protein>
<keyword evidence="8" id="KW-1185">Reference proteome</keyword>
<feature type="compositionally biased region" description="Basic and acidic residues" evidence="6">
    <location>
        <begin position="45"/>
        <end position="79"/>
    </location>
</feature>
<evidence type="ECO:0000256" key="5">
    <source>
        <dbReference type="SAM" id="Coils"/>
    </source>
</evidence>
<evidence type="ECO:0000256" key="1">
    <source>
        <dbReference type="ARBA" id="ARBA00007796"/>
    </source>
</evidence>
<dbReference type="InterPro" id="IPR007940">
    <property type="entry name" value="SH3BP5"/>
</dbReference>
<accession>A0A672L4U7</accession>
<keyword evidence="2 4" id="KW-0344">Guanine-nucleotide releasing factor</keyword>
<dbReference type="GO" id="GO:0035556">
    <property type="term" value="P:intracellular signal transduction"/>
    <property type="evidence" value="ECO:0007669"/>
    <property type="project" value="UniProtKB-UniRule"/>
</dbReference>
<dbReference type="Pfam" id="PF05276">
    <property type="entry name" value="SH3BP5"/>
    <property type="match status" value="2"/>
</dbReference>
<comment type="similarity">
    <text evidence="1 4">Belongs to the SH3BP5 family.</text>
</comment>
<organism evidence="7 8">
    <name type="scientific">Sinocyclocheilus grahami</name>
    <name type="common">Dianchi golden-line fish</name>
    <name type="synonym">Barbus grahami</name>
    <dbReference type="NCBI Taxonomy" id="75366"/>
    <lineage>
        <taxon>Eukaryota</taxon>
        <taxon>Metazoa</taxon>
        <taxon>Chordata</taxon>
        <taxon>Craniata</taxon>
        <taxon>Vertebrata</taxon>
        <taxon>Euteleostomi</taxon>
        <taxon>Actinopterygii</taxon>
        <taxon>Neopterygii</taxon>
        <taxon>Teleostei</taxon>
        <taxon>Ostariophysi</taxon>
        <taxon>Cypriniformes</taxon>
        <taxon>Cyprinidae</taxon>
        <taxon>Cyprininae</taxon>
        <taxon>Sinocyclocheilus</taxon>
    </lineage>
</organism>
<comment type="domain">
    <text evidence="4">The N-terminal half of the protein mediates interaction with RAB11A and functions as guanine nucleotide exchange factor. Four long alpha-helices (interrupted by a central kink) assemble into coiled coils, giving rise to a 'V' shape.</text>
</comment>
<dbReference type="Proteomes" id="UP000472262">
    <property type="component" value="Unassembled WGS sequence"/>
</dbReference>
<evidence type="ECO:0000313" key="8">
    <source>
        <dbReference type="Proteomes" id="UP000472262"/>
    </source>
</evidence>
<evidence type="ECO:0000313" key="7">
    <source>
        <dbReference type="Ensembl" id="ENSSGRP00000017187.1"/>
    </source>
</evidence>
<evidence type="ECO:0000256" key="2">
    <source>
        <dbReference type="ARBA" id="ARBA00022658"/>
    </source>
</evidence>
<reference evidence="7" key="2">
    <citation type="submission" date="2025-09" db="UniProtKB">
        <authorList>
            <consortium name="Ensembl"/>
        </authorList>
    </citation>
    <scope>IDENTIFICATION</scope>
</reference>
<dbReference type="InParanoid" id="A0A672L4U7"/>
<keyword evidence="4" id="KW-0963">Cytoplasm</keyword>
<evidence type="ECO:0000256" key="6">
    <source>
        <dbReference type="SAM" id="MobiDB-lite"/>
    </source>
</evidence>
<feature type="coiled-coil region" evidence="5">
    <location>
        <begin position="355"/>
        <end position="382"/>
    </location>
</feature>
<feature type="region of interest" description="Disordered" evidence="6">
    <location>
        <begin position="240"/>
        <end position="268"/>
    </location>
</feature>
<comment type="function">
    <text evidence="4">Functions as guanine nucleotide exchange factor (GEF) for RAB11A.</text>
</comment>
<feature type="region of interest" description="Disordered" evidence="6">
    <location>
        <begin position="1"/>
        <end position="79"/>
    </location>
</feature>
<name>A0A672L4U7_SINGR</name>
<keyword evidence="3 4" id="KW-0175">Coiled coil</keyword>
<dbReference type="GO" id="GO:0005085">
    <property type="term" value="F:guanyl-nucleotide exchange factor activity"/>
    <property type="evidence" value="ECO:0007669"/>
    <property type="project" value="UniProtKB-UniRule"/>
</dbReference>
<dbReference type="GO" id="GO:0005737">
    <property type="term" value="C:cytoplasm"/>
    <property type="evidence" value="ECO:0007669"/>
    <property type="project" value="UniProtKB-SubCell"/>
</dbReference>
<dbReference type="GO" id="GO:0017124">
    <property type="term" value="F:SH3 domain binding"/>
    <property type="evidence" value="ECO:0007669"/>
    <property type="project" value="UniProtKB-UniRule"/>
</dbReference>
<dbReference type="Ensembl" id="ENSSGRT00000018572.1">
    <property type="protein sequence ID" value="ENSSGRP00000017187.1"/>
    <property type="gene ID" value="ENSSGRG00000010414.1"/>
</dbReference>
<comment type="subunit">
    <text evidence="4">Interacts with GDP-bound and nucleotide-free forms of RAB11A.</text>
</comment>
<sequence>MDPAALRESPAGSGAPSVEERGGNQPEEVTDDSREADGESEETEMEGKDSERSKRQDENSLHEKLTEEELDPRIQEVRSSHRRIMSESVLKLKVKSSELGSCIEKARPYYEARREAKEAQQETQKAALSFERAVSMHSAAREMVHVAEQGLTAVKTLDPTWQEMLNHATSKVCRSSLQHILPSCTKQLNVSDFELTQHGQNMFLQEHKSKILLLEEHISKAKLNYSSTLRHLEQISEEIHAQREQDQPKDGPIKTCGGRSPPVGAETVSSTGTECGACGGYPRPNDWVDGKEGVANTREWVETHKNSRWVDMGRADMTRSGSDSLSIVSLQTIISDLEKCDSVEHLGRLSSDISLSGEEGERDGLENDKKRVRQKNAQISEEFLKQHIRSVSL</sequence>
<comment type="subcellular location">
    <subcellularLocation>
        <location evidence="4">Cytoplasm</location>
    </subcellularLocation>
    <text evidence="4">Colocalizes with RAB11A on cytoplasmic vesicle membranes.</text>
</comment>
<dbReference type="AlphaFoldDB" id="A0A672L4U7"/>
<dbReference type="OMA" id="EWVETHK"/>
<evidence type="ECO:0000256" key="3">
    <source>
        <dbReference type="ARBA" id="ARBA00023054"/>
    </source>
</evidence>
<proteinExistence type="inferred from homology"/>
<dbReference type="GO" id="GO:0004860">
    <property type="term" value="F:protein kinase inhibitor activity"/>
    <property type="evidence" value="ECO:0007669"/>
    <property type="project" value="TreeGrafter"/>
</dbReference>
<dbReference type="PANTHER" id="PTHR19423">
    <property type="entry name" value="SH3 DOMAIN-BINDING PROTEIN 5"/>
    <property type="match status" value="1"/>
</dbReference>
<feature type="compositionally biased region" description="Basic and acidic residues" evidence="6">
    <location>
        <begin position="240"/>
        <end position="252"/>
    </location>
</feature>
<dbReference type="PANTHER" id="PTHR19423:SF8">
    <property type="entry name" value="SH3 DOMAIN-BINDING PROTEIN 5-LIKE"/>
    <property type="match status" value="1"/>
</dbReference>
<reference evidence="7" key="1">
    <citation type="submission" date="2025-08" db="UniProtKB">
        <authorList>
            <consortium name="Ensembl"/>
        </authorList>
    </citation>
    <scope>IDENTIFICATION</scope>
</reference>
<evidence type="ECO:0000256" key="4">
    <source>
        <dbReference type="RuleBase" id="RU369054"/>
    </source>
</evidence>